<dbReference type="GO" id="GO:0003677">
    <property type="term" value="F:DNA binding"/>
    <property type="evidence" value="ECO:0007669"/>
    <property type="project" value="InterPro"/>
</dbReference>
<feature type="domain" description="GapR-like DNA-binding" evidence="1">
    <location>
        <begin position="15"/>
        <end position="84"/>
    </location>
</feature>
<evidence type="ECO:0000313" key="5">
    <source>
        <dbReference type="Proteomes" id="UP001059985"/>
    </source>
</evidence>
<dbReference type="Proteomes" id="UP001059985">
    <property type="component" value="Chromosome"/>
</dbReference>
<dbReference type="EMBL" id="CP089285">
    <property type="protein sequence ID" value="UTO56372.1"/>
    <property type="molecule type" value="Genomic_DNA"/>
</dbReference>
<dbReference type="NCBIfam" id="NF010247">
    <property type="entry name" value="PRK13694.1"/>
    <property type="match status" value="1"/>
</dbReference>
<reference evidence="2" key="1">
    <citation type="journal article" date="2022" name="Microorganisms">
        <title>Assembly and Comparison of Ca. Neoehrlichia mikurensis Genomes.</title>
        <authorList>
            <person name="Azagi T."/>
            <person name="Dirks R.P."/>
            <person name="Yebra-Pimentel E.S."/>
            <person name="Schaap P.J."/>
            <person name="Koehorst J.J."/>
            <person name="Esser H.J."/>
            <person name="Sprong H."/>
        </authorList>
    </citation>
    <scope>NUCLEOTIDE SEQUENCE</scope>
    <source>
        <strain evidence="3">18-2804</strain>
        <strain evidence="2">18-2837</strain>
    </source>
</reference>
<protein>
    <submittedName>
        <fullName evidence="2">DUF2312 domain-containing protein</fullName>
    </submittedName>
</protein>
<gene>
    <name evidence="3" type="ORF">LUA81_04735</name>
    <name evidence="2" type="ORF">LUA82_04790</name>
</gene>
<accession>A0A9Q9BSH7</accession>
<dbReference type="Pfam" id="PF10073">
    <property type="entry name" value="GapR_DNA-bd"/>
    <property type="match status" value="1"/>
</dbReference>
<sequence>MEVGILPDGDVIIDQSLKQYIERIERLELERAEIGESIRNVYSEAENEGFHPKVMRQIVKLRKMDNSDFTEHEMLLLTYKKALGMLVNLDE</sequence>
<evidence type="ECO:0000313" key="3">
    <source>
        <dbReference type="EMBL" id="UTO56372.1"/>
    </source>
</evidence>
<evidence type="ECO:0000313" key="4">
    <source>
        <dbReference type="Proteomes" id="UP001059822"/>
    </source>
</evidence>
<keyword evidence="5" id="KW-1185">Reference proteome</keyword>
<dbReference type="AlphaFoldDB" id="A0A9Q9BSH7"/>
<evidence type="ECO:0000313" key="2">
    <source>
        <dbReference type="EMBL" id="UTO55452.1"/>
    </source>
</evidence>
<organism evidence="2 4">
    <name type="scientific">Neoehrlichia mikurensis</name>
    <dbReference type="NCBI Taxonomy" id="89586"/>
    <lineage>
        <taxon>Bacteria</taxon>
        <taxon>Pseudomonadati</taxon>
        <taxon>Pseudomonadota</taxon>
        <taxon>Alphaproteobacteria</taxon>
        <taxon>Rickettsiales</taxon>
        <taxon>Anaplasmataceae</taxon>
        <taxon>Candidatus Neoehrlichia</taxon>
    </lineage>
</organism>
<evidence type="ECO:0000259" key="1">
    <source>
        <dbReference type="Pfam" id="PF10073"/>
    </source>
</evidence>
<dbReference type="InterPro" id="IPR046367">
    <property type="entry name" value="GapR-like_DNA-bd"/>
</dbReference>
<proteinExistence type="predicted"/>
<name>A0A9Q9BSH7_9RICK</name>
<dbReference type="Proteomes" id="UP001059822">
    <property type="component" value="Chromosome"/>
</dbReference>
<dbReference type="EMBL" id="CP089286">
    <property type="protein sequence ID" value="UTO55452.1"/>
    <property type="molecule type" value="Genomic_DNA"/>
</dbReference>
<dbReference type="RefSeq" id="WP_218194014.1">
    <property type="nucleotide sequence ID" value="NZ_CP054597.1"/>
</dbReference>